<dbReference type="Proteomes" id="UP000492821">
    <property type="component" value="Unassembled WGS sequence"/>
</dbReference>
<keyword evidence="2" id="KW-1185">Reference proteome</keyword>
<dbReference type="AlphaFoldDB" id="A0A7E4ZR91"/>
<dbReference type="SMART" id="SM00034">
    <property type="entry name" value="CLECT"/>
    <property type="match status" value="1"/>
</dbReference>
<evidence type="ECO:0000313" key="3">
    <source>
        <dbReference type="WBParaSite" id="Pan_g12364.t1"/>
    </source>
</evidence>
<evidence type="ECO:0000259" key="1">
    <source>
        <dbReference type="PROSITE" id="PS50041"/>
    </source>
</evidence>
<evidence type="ECO:0000313" key="2">
    <source>
        <dbReference type="Proteomes" id="UP000492821"/>
    </source>
</evidence>
<dbReference type="Gene3D" id="3.10.100.10">
    <property type="entry name" value="Mannose-Binding Protein A, subunit A"/>
    <property type="match status" value="1"/>
</dbReference>
<dbReference type="PROSITE" id="PS50041">
    <property type="entry name" value="C_TYPE_LECTIN_2"/>
    <property type="match status" value="1"/>
</dbReference>
<dbReference type="InterPro" id="IPR001304">
    <property type="entry name" value="C-type_lectin-like"/>
</dbReference>
<name>A0A7E4ZR91_PANRE</name>
<dbReference type="SUPFAM" id="SSF56436">
    <property type="entry name" value="C-type lectin-like"/>
    <property type="match status" value="1"/>
</dbReference>
<dbReference type="CDD" id="cd00037">
    <property type="entry name" value="CLECT"/>
    <property type="match status" value="1"/>
</dbReference>
<accession>A0A7E4ZR91</accession>
<dbReference type="InterPro" id="IPR016186">
    <property type="entry name" value="C-type_lectin-like/link_sf"/>
</dbReference>
<protein>
    <submittedName>
        <fullName evidence="3">C-type lectin domain-containing protein</fullName>
    </submittedName>
</protein>
<organism evidence="2 3">
    <name type="scientific">Panagrellus redivivus</name>
    <name type="common">Microworm</name>
    <dbReference type="NCBI Taxonomy" id="6233"/>
    <lineage>
        <taxon>Eukaryota</taxon>
        <taxon>Metazoa</taxon>
        <taxon>Ecdysozoa</taxon>
        <taxon>Nematoda</taxon>
        <taxon>Chromadorea</taxon>
        <taxon>Rhabditida</taxon>
        <taxon>Tylenchina</taxon>
        <taxon>Panagrolaimomorpha</taxon>
        <taxon>Panagrolaimoidea</taxon>
        <taxon>Panagrolaimidae</taxon>
        <taxon>Panagrellus</taxon>
    </lineage>
</organism>
<reference evidence="3" key="2">
    <citation type="submission" date="2020-10" db="UniProtKB">
        <authorList>
            <consortium name="WormBaseParasite"/>
        </authorList>
    </citation>
    <scope>IDENTIFICATION</scope>
</reference>
<dbReference type="InterPro" id="IPR016187">
    <property type="entry name" value="CTDL_fold"/>
</dbReference>
<reference evidence="2" key="1">
    <citation type="journal article" date="2013" name="Genetics">
        <title>The draft genome and transcriptome of Panagrellus redivivus are shaped by the harsh demands of a free-living lifestyle.</title>
        <authorList>
            <person name="Srinivasan J."/>
            <person name="Dillman A.R."/>
            <person name="Macchietto M.G."/>
            <person name="Heikkinen L."/>
            <person name="Lakso M."/>
            <person name="Fracchia K.M."/>
            <person name="Antoshechkin I."/>
            <person name="Mortazavi A."/>
            <person name="Wong G."/>
            <person name="Sternberg P.W."/>
        </authorList>
    </citation>
    <scope>NUCLEOTIDE SEQUENCE [LARGE SCALE GENOMIC DNA]</scope>
    <source>
        <strain evidence="2">MT8872</strain>
    </source>
</reference>
<proteinExistence type="predicted"/>
<feature type="domain" description="C-type lectin" evidence="1">
    <location>
        <begin position="205"/>
        <end position="297"/>
    </location>
</feature>
<sequence>MRLYVVALFSLSLLNVFNIGYTYTNFIHLLGWTLKADVVLPFATNDANDCAIECTITTNCTGFQMLHGTGSCNLLTMVRGYSFNVSQCEYYLKQSTNVTITGRKLTSNIDIAIQNAVYDSQLPCPDGWTDRNLTCYLNVSQSTCNEYASFLEASYDDGCSIHLFDVTYYCPDSTFTLGNYINGHYCIKVIDKWPDSTNIGNLNQYEFANQYCYDQTGGYLASIHSQAENDDIHTQQGMLGGSVTNVMIGLVINITKILTTNQMWWMDGTERDYNYWADTSTVNPFYYTVMTDNGYWRTTMDGNLPIKSFRYIACKQNAFATLT</sequence>
<dbReference type="WBParaSite" id="Pan_g12364.t1">
    <property type="protein sequence ID" value="Pan_g12364.t1"/>
    <property type="gene ID" value="Pan_g12364"/>
</dbReference>